<dbReference type="Pfam" id="PF25968">
    <property type="entry name" value="CALS1"/>
    <property type="match status" value="1"/>
</dbReference>
<evidence type="ECO:0000256" key="9">
    <source>
        <dbReference type="ARBA" id="ARBA00022989"/>
    </source>
</evidence>
<dbReference type="SMART" id="SM01205">
    <property type="entry name" value="FKS1_dom1"/>
    <property type="match status" value="1"/>
</dbReference>
<keyword evidence="11" id="KW-0961">Cell wall biogenesis/degradation</keyword>
<evidence type="ECO:0000256" key="5">
    <source>
        <dbReference type="ARBA" id="ARBA00022676"/>
    </source>
</evidence>
<dbReference type="GO" id="GO:0003843">
    <property type="term" value="F:1,3-beta-D-glucan synthase activity"/>
    <property type="evidence" value="ECO:0007669"/>
    <property type="project" value="UniProtKB-EC"/>
</dbReference>
<dbReference type="PANTHER" id="PTHR12741">
    <property type="entry name" value="LYST-INTERACTING PROTEIN LIP5 DOPAMINE RESPONSIVE PROTEIN DRG-1"/>
    <property type="match status" value="1"/>
</dbReference>
<feature type="transmembrane region" description="Helical" evidence="15">
    <location>
        <begin position="310"/>
        <end position="329"/>
    </location>
</feature>
<keyword evidence="4" id="KW-1003">Cell membrane</keyword>
<feature type="transmembrane region" description="Helical" evidence="15">
    <location>
        <begin position="1507"/>
        <end position="1526"/>
    </location>
</feature>
<feature type="transmembrane region" description="Helical" evidence="15">
    <location>
        <begin position="1567"/>
        <end position="1586"/>
    </location>
</feature>
<evidence type="ECO:0000259" key="16">
    <source>
        <dbReference type="SMART" id="SM01205"/>
    </source>
</evidence>
<feature type="transmembrane region" description="Helical" evidence="15">
    <location>
        <begin position="1606"/>
        <end position="1630"/>
    </location>
</feature>
<feature type="transmembrane region" description="Helical" evidence="15">
    <location>
        <begin position="1407"/>
        <end position="1426"/>
    </location>
</feature>
<feature type="region of interest" description="Disordered" evidence="14">
    <location>
        <begin position="1"/>
        <end position="67"/>
    </location>
</feature>
<dbReference type="EMBL" id="LRBV02000005">
    <property type="status" value="NOT_ANNOTATED_CDS"/>
    <property type="molecule type" value="Genomic_DNA"/>
</dbReference>
<dbReference type="OMA" id="CAFREED"/>
<evidence type="ECO:0000256" key="3">
    <source>
        <dbReference type="ARBA" id="ARBA00012589"/>
    </source>
</evidence>
<keyword evidence="7 15" id="KW-0812">Transmembrane</keyword>
<dbReference type="Proteomes" id="UP000594261">
    <property type="component" value="Chromosome 5"/>
</dbReference>
<feature type="transmembrane region" description="Helical" evidence="15">
    <location>
        <begin position="413"/>
        <end position="434"/>
    </location>
</feature>
<evidence type="ECO:0000256" key="2">
    <source>
        <dbReference type="ARBA" id="ARBA00009040"/>
    </source>
</evidence>
<reference evidence="17" key="2">
    <citation type="submission" date="2021-01" db="UniProtKB">
        <authorList>
            <consortium name="EnsemblPlants"/>
        </authorList>
    </citation>
    <scope>IDENTIFICATION</scope>
</reference>
<evidence type="ECO:0000313" key="17">
    <source>
        <dbReference type="EnsemblPlants" id="QL05p020941:mrna"/>
    </source>
</evidence>
<dbReference type="GO" id="GO:0071555">
    <property type="term" value="P:cell wall organization"/>
    <property type="evidence" value="ECO:0007669"/>
    <property type="project" value="UniProtKB-KW"/>
</dbReference>
<accession>A0A7N2LNX4</accession>
<dbReference type="InterPro" id="IPR003440">
    <property type="entry name" value="Glyco_trans_48_dom"/>
</dbReference>
<evidence type="ECO:0000256" key="12">
    <source>
        <dbReference type="ARBA" id="ARBA00032165"/>
    </source>
</evidence>
<dbReference type="GO" id="GO:0005886">
    <property type="term" value="C:plasma membrane"/>
    <property type="evidence" value="ECO:0007669"/>
    <property type="project" value="UniProtKB-SubCell"/>
</dbReference>
<evidence type="ECO:0000256" key="6">
    <source>
        <dbReference type="ARBA" id="ARBA00022679"/>
    </source>
</evidence>
<dbReference type="InterPro" id="IPR058851">
    <property type="entry name" value="CALS1_helical"/>
</dbReference>
<feature type="compositionally biased region" description="Basic and acidic residues" evidence="14">
    <location>
        <begin position="15"/>
        <end position="41"/>
    </location>
</feature>
<dbReference type="PANTHER" id="PTHR12741:SF106">
    <property type="entry name" value="CALLOSE SYNTHASE 5"/>
    <property type="match status" value="1"/>
</dbReference>
<comment type="subcellular location">
    <subcellularLocation>
        <location evidence="1">Cell membrane</location>
        <topology evidence="1">Multi-pass membrane protein</topology>
    </subcellularLocation>
</comment>
<dbReference type="Pfam" id="PF14288">
    <property type="entry name" value="FKS1_dom1"/>
    <property type="match status" value="1"/>
</dbReference>
<evidence type="ECO:0000256" key="4">
    <source>
        <dbReference type="ARBA" id="ARBA00022475"/>
    </source>
</evidence>
<keyword evidence="8" id="KW-0133">Cell shape</keyword>
<proteinExistence type="inferred from homology"/>
<feature type="transmembrane region" description="Helical" evidence="15">
    <location>
        <begin position="466"/>
        <end position="487"/>
    </location>
</feature>
<evidence type="ECO:0000256" key="8">
    <source>
        <dbReference type="ARBA" id="ARBA00022960"/>
    </source>
</evidence>
<feature type="transmembrane region" description="Helical" evidence="15">
    <location>
        <begin position="381"/>
        <end position="401"/>
    </location>
</feature>
<comment type="similarity">
    <text evidence="2">Belongs to the glycosyltransferase 48 family.</text>
</comment>
<evidence type="ECO:0000256" key="1">
    <source>
        <dbReference type="ARBA" id="ARBA00004651"/>
    </source>
</evidence>
<keyword evidence="6" id="KW-0808">Transferase</keyword>
<evidence type="ECO:0000313" key="18">
    <source>
        <dbReference type="Proteomes" id="UP000594261"/>
    </source>
</evidence>
<feature type="transmembrane region" description="Helical" evidence="15">
    <location>
        <begin position="1384"/>
        <end position="1401"/>
    </location>
</feature>
<evidence type="ECO:0000256" key="14">
    <source>
        <dbReference type="SAM" id="MobiDB-lite"/>
    </source>
</evidence>
<comment type="catalytic activity">
    <reaction evidence="13">
        <text>[(1-&gt;3)-beta-D-glucosyl](n) + UDP-alpha-D-glucose = [(1-&gt;3)-beta-D-glucosyl](n+1) + UDP + H(+)</text>
        <dbReference type="Rhea" id="RHEA:21476"/>
        <dbReference type="Rhea" id="RHEA-COMP:11146"/>
        <dbReference type="Rhea" id="RHEA-COMP:14303"/>
        <dbReference type="ChEBI" id="CHEBI:15378"/>
        <dbReference type="ChEBI" id="CHEBI:37671"/>
        <dbReference type="ChEBI" id="CHEBI:58223"/>
        <dbReference type="ChEBI" id="CHEBI:58885"/>
        <dbReference type="EC" id="2.4.1.34"/>
    </reaction>
</comment>
<dbReference type="GO" id="GO:0008360">
    <property type="term" value="P:regulation of cell shape"/>
    <property type="evidence" value="ECO:0007669"/>
    <property type="project" value="UniProtKB-KW"/>
</dbReference>
<name>A0A7N2LNX4_QUELO</name>
<keyword evidence="5" id="KW-0328">Glycosyltransferase</keyword>
<keyword evidence="9 15" id="KW-1133">Transmembrane helix</keyword>
<feature type="domain" description="1,3-beta-glucan synthase component FKS1-like" evidence="16">
    <location>
        <begin position="162"/>
        <end position="271"/>
    </location>
</feature>
<dbReference type="Gramene" id="QL05p020941:mrna">
    <property type="protein sequence ID" value="QL05p020941:mrna"/>
    <property type="gene ID" value="QL05p020941"/>
</dbReference>
<evidence type="ECO:0000256" key="13">
    <source>
        <dbReference type="ARBA" id="ARBA00047777"/>
    </source>
</evidence>
<evidence type="ECO:0000256" key="11">
    <source>
        <dbReference type="ARBA" id="ARBA00023316"/>
    </source>
</evidence>
<feature type="transmembrane region" description="Helical" evidence="15">
    <location>
        <begin position="1481"/>
        <end position="1501"/>
    </location>
</feature>
<keyword evidence="18" id="KW-1185">Reference proteome</keyword>
<feature type="transmembrane region" description="Helical" evidence="15">
    <location>
        <begin position="1234"/>
        <end position="1252"/>
    </location>
</feature>
<dbReference type="EnsemblPlants" id="QL05p020941:mrna">
    <property type="protein sequence ID" value="QL05p020941:mrna"/>
    <property type="gene ID" value="QL05p020941"/>
</dbReference>
<feature type="transmembrane region" description="Helical" evidence="15">
    <location>
        <begin position="1538"/>
        <end position="1561"/>
    </location>
</feature>
<feature type="transmembrane region" description="Helical" evidence="15">
    <location>
        <begin position="349"/>
        <end position="369"/>
    </location>
</feature>
<dbReference type="EC" id="2.4.1.34" evidence="3"/>
<organism evidence="17 18">
    <name type="scientific">Quercus lobata</name>
    <name type="common">Valley oak</name>
    <dbReference type="NCBI Taxonomy" id="97700"/>
    <lineage>
        <taxon>Eukaryota</taxon>
        <taxon>Viridiplantae</taxon>
        <taxon>Streptophyta</taxon>
        <taxon>Embryophyta</taxon>
        <taxon>Tracheophyta</taxon>
        <taxon>Spermatophyta</taxon>
        <taxon>Magnoliopsida</taxon>
        <taxon>eudicotyledons</taxon>
        <taxon>Gunneridae</taxon>
        <taxon>Pentapetalae</taxon>
        <taxon>rosids</taxon>
        <taxon>fabids</taxon>
        <taxon>Fagales</taxon>
        <taxon>Fagaceae</taxon>
        <taxon>Quercus</taxon>
    </lineage>
</organism>
<sequence length="1675" mass="194467">MEIVCENQTATGSAPERDGGPTATELKRGNERDGTATELKRGMSATERRRRRTELKRTETPPKGFWPPHANAAIGDCLDFLGVHFGFQKDNVRNQREHVVFLLANSQSRFSTPSSNSTPKIDAGAVDGVYEKLMENYKQWCQFLGLESSLRLQQYEGESHVKRKTLYLSLYLLIWGEAANLRFMPECLCYLFHNMAQDLNQILLGEINRFSSAGDDEAFLRNVVKPIYEVIEEEAKIGKNEQASYSAYRNYDDLNEYFWSSHCFSLGWPIRRNSEFFTLESYRKQGRFGLKKTGKSFMERRNIWQIFRSFDRLWMCLILVLQGMIIVSWKENSMENIFGGDSLYDLFTIFFTGSVLRLIFGILDLLLNFPVCLQWNILLRSLIHIILHLMMAVIFALPRVAALKDAFGKGFPSYYVVAILLYLIPVIIDTLFYFSPLKYDRCRFLFWWSKPRTYIGRGMNEGKFAVIKYTLFWIIVLSSKFAFSFYLQIKPLVKATKDILTSIDYDWHRVFDEPKNRNVISSWPPMMLVYFLDTQIWYTLFSTFCGGVIGMLDRLGEIPNVDKLKLKFQSLPGAINTYLVHSNNSRSEGFSLSKSFAKITANHKSENEKFSRLWNEIICAFREEDLISNRELDLLVIPYPLDPTLNIIQWPLFLLPGKVRAALNIATKYGSTIAGRQRKDSELWRLICRDEFMKFAVLEMFDSAKQVLHALKVTENEKRFINFLIDGIESSISENTFLEYTELEFLPNVFNKFVELVLNLKHGGLSNHVALFIDELIHSVHFCSMPLIKDRYEEEMHDVYGNSIQRRFVVTGFNFAGKQWENQLKRLHLLLKEDSSNEVPKNIEVRRRIAFFMNSLFMKLPQPPVVRQMLSFSVLTPYHNEETVYTRYEIDMKNEDGVSILFYLQRIFPDEWNSFKERLQIERDADIWNNTKHIEEVRHWVSLRGQTLYRTVRGIMYYHRALKLQASLEMASEIGIQEVINMKFTYVVTCQNYGSYKLRGDHRASDILNMMVKNPSLRVAYVDEILKGEGVHTKKIYHSVLIKAVGNVEQEIYRIKLPGSMMIGEGKPENQNHGIIYTRGEALQAIDMNQDNYLEEALKMRNLLEEFKKDHGVHPPTILGVREHIFTESISSLAWFMSIQDRNFVTIVQRVLARLLKVRFHYGHPDVFDRIFHITRGGISKASQGINLSEDIYAGFNSTLRNGNITHHEYIQVAKGRDVGLKQRWLVAVESRRMAIMVIYVYLYSNLCWFLIQSGLVKIWSKRRFGGTPQLFSLKPRSGSEIQGENLVHVISTQFFMQVGLLVLVPTLIEIGVESGIVKAVFEVITIQIQLSDGFFLFSLGTKAHHFGHTIMYGGTKYRATGRGFVINHEKFAEIYRLYSRSHFVKAMEILLILIYFKLAAPGFNKVVSSSMFILVASWLYIPFIFNPLGFSWNKIAEDWEDWLKWLYSPLRLGISASDSWQIWWHEGQEPLKSIHVVRRVARIILALRFFAIQIGFAELVTVDKKMAVYGLSWLCFAALLIYTTVQRIERRPYCIDFVLGFKLLNFFMIMAFLFIFSYFISHFGLTIRDIFVTVCAFISALWAILQISQVSRPWLKPLRMWKAVVSLAMFWDMLLGLVLFLPLAILAWFPFISIFQSRLLYNAAYSRGLQIQSIIAGSTVNKTASYEEVEKNNK</sequence>
<dbReference type="GO" id="GO:0006075">
    <property type="term" value="P:(1-&gt;3)-beta-D-glucan biosynthetic process"/>
    <property type="evidence" value="ECO:0007669"/>
    <property type="project" value="InterPro"/>
</dbReference>
<dbReference type="InParanoid" id="A0A7N2LNX4"/>
<reference evidence="17 18" key="1">
    <citation type="journal article" date="2016" name="G3 (Bethesda)">
        <title>First Draft Assembly and Annotation of the Genome of a California Endemic Oak Quercus lobata Nee (Fagaceae).</title>
        <authorList>
            <person name="Sork V.L."/>
            <person name="Fitz-Gibbon S.T."/>
            <person name="Puiu D."/>
            <person name="Crepeau M."/>
            <person name="Gugger P.F."/>
            <person name="Sherman R."/>
            <person name="Stevens K."/>
            <person name="Langley C.H."/>
            <person name="Pellegrini M."/>
            <person name="Salzberg S.L."/>
        </authorList>
    </citation>
    <scope>NUCLEOTIDE SEQUENCE [LARGE SCALE GENOMIC DNA]</scope>
    <source>
        <strain evidence="17 18">cv. SW786</strain>
    </source>
</reference>
<protein>
    <recommendedName>
        <fullName evidence="12">1,3-beta-glucan synthase</fullName>
        <ecNumber evidence="3">2.4.1.34</ecNumber>
    </recommendedName>
    <alternativeName>
        <fullName evidence="12">1,3-beta-glucan synthase</fullName>
    </alternativeName>
</protein>
<dbReference type="InterPro" id="IPR026899">
    <property type="entry name" value="FKS1-like_dom1"/>
</dbReference>
<dbReference type="Pfam" id="PF02364">
    <property type="entry name" value="Glucan_synthase"/>
    <property type="match status" value="2"/>
</dbReference>
<evidence type="ECO:0000256" key="15">
    <source>
        <dbReference type="SAM" id="Phobius"/>
    </source>
</evidence>
<feature type="compositionally biased region" description="Polar residues" evidence="14">
    <location>
        <begin position="1"/>
        <end position="12"/>
    </location>
</feature>
<dbReference type="GO" id="GO:0000148">
    <property type="term" value="C:1,3-beta-D-glucan synthase complex"/>
    <property type="evidence" value="ECO:0007669"/>
    <property type="project" value="InterPro"/>
</dbReference>
<evidence type="ECO:0000256" key="10">
    <source>
        <dbReference type="ARBA" id="ARBA00023136"/>
    </source>
</evidence>
<evidence type="ECO:0000256" key="7">
    <source>
        <dbReference type="ARBA" id="ARBA00022692"/>
    </source>
</evidence>
<keyword evidence="10 15" id="KW-0472">Membrane</keyword>